<evidence type="ECO:0000313" key="7">
    <source>
        <dbReference type="EMBL" id="MBD3934565.1"/>
    </source>
</evidence>
<evidence type="ECO:0000256" key="5">
    <source>
        <dbReference type="PIRSR" id="PIRSR000446-1"/>
    </source>
</evidence>
<dbReference type="GO" id="GO:0004314">
    <property type="term" value="F:[acyl-carrier-protein] S-malonyltransferase activity"/>
    <property type="evidence" value="ECO:0007669"/>
    <property type="project" value="UniProtKB-EC"/>
</dbReference>
<dbReference type="PANTHER" id="PTHR42681">
    <property type="entry name" value="MALONYL-COA-ACYL CARRIER PROTEIN TRANSACYLASE, MITOCHONDRIAL"/>
    <property type="match status" value="1"/>
</dbReference>
<dbReference type="EMBL" id="JACXYU010000018">
    <property type="protein sequence ID" value="MBD3934565.1"/>
    <property type="molecule type" value="Genomic_DNA"/>
</dbReference>
<evidence type="ECO:0000256" key="1">
    <source>
        <dbReference type="ARBA" id="ARBA00022679"/>
    </source>
</evidence>
<dbReference type="AlphaFoldDB" id="A0A927F3Y9"/>
<keyword evidence="8" id="KW-1185">Reference proteome</keyword>
<dbReference type="InterPro" id="IPR024925">
    <property type="entry name" value="Malonyl_CoA-ACP_transAc"/>
</dbReference>
<dbReference type="Gene3D" id="3.30.70.250">
    <property type="entry name" value="Malonyl-CoA ACP transacylase, ACP-binding"/>
    <property type="match status" value="1"/>
</dbReference>
<dbReference type="SUPFAM" id="SSF55048">
    <property type="entry name" value="Probable ACP-binding domain of malonyl-CoA ACP transacylase"/>
    <property type="match status" value="1"/>
</dbReference>
<name>A0A927F3Y9_9ACTN</name>
<protein>
    <recommendedName>
        <fullName evidence="4">Malonyl CoA-acyl carrier protein transacylase</fullName>
        <ecNumber evidence="4">2.3.1.39</ecNumber>
    </recommendedName>
</protein>
<dbReference type="Gene3D" id="3.40.366.10">
    <property type="entry name" value="Malonyl-Coenzyme A Acyl Carrier Protein, domain 2"/>
    <property type="match status" value="1"/>
</dbReference>
<feature type="active site" evidence="5">
    <location>
        <position position="203"/>
    </location>
</feature>
<comment type="catalytic activity">
    <reaction evidence="3 4">
        <text>holo-[ACP] + malonyl-CoA = malonyl-[ACP] + CoA</text>
        <dbReference type="Rhea" id="RHEA:41792"/>
        <dbReference type="Rhea" id="RHEA-COMP:9623"/>
        <dbReference type="Rhea" id="RHEA-COMP:9685"/>
        <dbReference type="ChEBI" id="CHEBI:57287"/>
        <dbReference type="ChEBI" id="CHEBI:57384"/>
        <dbReference type="ChEBI" id="CHEBI:64479"/>
        <dbReference type="ChEBI" id="CHEBI:78449"/>
        <dbReference type="EC" id="2.3.1.39"/>
    </reaction>
</comment>
<comment type="caution">
    <text evidence="7">The sequence shown here is derived from an EMBL/GenBank/DDBJ whole genome shotgun (WGS) entry which is preliminary data.</text>
</comment>
<dbReference type="SMART" id="SM00827">
    <property type="entry name" value="PKS_AT"/>
    <property type="match status" value="1"/>
</dbReference>
<keyword evidence="2 4" id="KW-0012">Acyltransferase</keyword>
<feature type="domain" description="Malonyl-CoA:ACP transacylase (MAT)" evidence="6">
    <location>
        <begin position="10"/>
        <end position="306"/>
    </location>
</feature>
<evidence type="ECO:0000256" key="3">
    <source>
        <dbReference type="ARBA" id="ARBA00048462"/>
    </source>
</evidence>
<dbReference type="InterPro" id="IPR014043">
    <property type="entry name" value="Acyl_transferase_dom"/>
</dbReference>
<dbReference type="PANTHER" id="PTHR42681:SF1">
    <property type="entry name" value="MALONYL-COA-ACYL CARRIER PROTEIN TRANSACYLASE, MITOCHONDRIAL"/>
    <property type="match status" value="1"/>
</dbReference>
<dbReference type="InterPro" id="IPR016035">
    <property type="entry name" value="Acyl_Trfase/lysoPLipase"/>
</dbReference>
<evidence type="ECO:0000256" key="4">
    <source>
        <dbReference type="PIRNR" id="PIRNR000446"/>
    </source>
</evidence>
<dbReference type="GO" id="GO:0006633">
    <property type="term" value="P:fatty acid biosynthetic process"/>
    <property type="evidence" value="ECO:0007669"/>
    <property type="project" value="TreeGrafter"/>
</dbReference>
<dbReference type="InterPro" id="IPR050858">
    <property type="entry name" value="Mal-CoA-ACP_Trans/PKS_FabD"/>
</dbReference>
<dbReference type="Pfam" id="PF00698">
    <property type="entry name" value="Acyl_transf_1"/>
    <property type="match status" value="1"/>
</dbReference>
<comment type="similarity">
    <text evidence="4">Belongs to the fabD family.</text>
</comment>
<proteinExistence type="inferred from homology"/>
<dbReference type="InterPro" id="IPR016036">
    <property type="entry name" value="Malonyl_transacylase_ACP-bd"/>
</dbReference>
<dbReference type="SUPFAM" id="SSF52151">
    <property type="entry name" value="FabD/lysophospholipase-like"/>
    <property type="match status" value="1"/>
</dbReference>
<dbReference type="PIRSF" id="PIRSF000446">
    <property type="entry name" value="Mct"/>
    <property type="match status" value="1"/>
</dbReference>
<feature type="active site" evidence="5">
    <location>
        <position position="94"/>
    </location>
</feature>
<evidence type="ECO:0000313" key="8">
    <source>
        <dbReference type="Proteomes" id="UP000632289"/>
    </source>
</evidence>
<reference evidence="7" key="1">
    <citation type="submission" date="2020-09" db="EMBL/GenBank/DDBJ databases">
        <title>Secondary metabolite and genome analysis of marine Streptomyces chumphonensis KK1-2T.</title>
        <authorList>
            <person name="Phongsopitanun W."/>
            <person name="Kanchanasin P."/>
            <person name="Pittayakhajonwut P."/>
            <person name="Suwanborirux K."/>
            <person name="Tanasupawat S."/>
        </authorList>
    </citation>
    <scope>NUCLEOTIDE SEQUENCE</scope>
    <source>
        <strain evidence="7">KK1-2</strain>
    </source>
</reference>
<dbReference type="InterPro" id="IPR001227">
    <property type="entry name" value="Ac_transferase_dom_sf"/>
</dbReference>
<sequence length="312" mass="32657">MTAPVPTALLFPGQGAQRSGMGEPWRMCASWQLTREISETAGVDVEELLLKADDEALRRTDLAQLAVFTADVIALHEARATGGLGTVCGYAGHSLGEYVALYAAGALSLGDAARVVAARGRAMRQAAQDTPGTMAVLVRADADTVEALVLAVREEGHDVWLANLNAPGQIVVSGSLDGIERAAGIAGDYDAKVMRVPVGGAFHTPLMAAAVEPLTRALAAVPFAATHEPVVANVDARVHTGADTDWRALQVRQLTHPVLWERGVHTLHGGLGCLRFVELGPGRALSGMVKRTVKDAVVVTVNTPDHLPSPVA</sequence>
<dbReference type="RefSeq" id="WP_191211866.1">
    <property type="nucleotide sequence ID" value="NZ_BAABKL010000001.1"/>
</dbReference>
<gene>
    <name evidence="7" type="ORF">IF129_23745</name>
</gene>
<keyword evidence="1 4" id="KW-0808">Transferase</keyword>
<dbReference type="EC" id="2.3.1.39" evidence="4"/>
<organism evidence="7 8">
    <name type="scientific">Streptomyces chumphonensis</name>
    <dbReference type="NCBI Taxonomy" id="1214925"/>
    <lineage>
        <taxon>Bacteria</taxon>
        <taxon>Bacillati</taxon>
        <taxon>Actinomycetota</taxon>
        <taxon>Actinomycetes</taxon>
        <taxon>Kitasatosporales</taxon>
        <taxon>Streptomycetaceae</taxon>
        <taxon>Streptomyces</taxon>
    </lineage>
</organism>
<evidence type="ECO:0000256" key="2">
    <source>
        <dbReference type="ARBA" id="ARBA00023315"/>
    </source>
</evidence>
<evidence type="ECO:0000259" key="6">
    <source>
        <dbReference type="SMART" id="SM00827"/>
    </source>
</evidence>
<dbReference type="Proteomes" id="UP000632289">
    <property type="component" value="Unassembled WGS sequence"/>
</dbReference>
<accession>A0A927F3Y9</accession>